<gene>
    <name evidence="2" type="ORF">NGB36_28005</name>
</gene>
<accession>A0ABT1Q668</accession>
<feature type="compositionally biased region" description="Low complexity" evidence="1">
    <location>
        <begin position="99"/>
        <end position="122"/>
    </location>
</feature>
<feature type="region of interest" description="Disordered" evidence="1">
    <location>
        <begin position="76"/>
        <end position="122"/>
    </location>
</feature>
<dbReference type="InterPro" id="IPR009003">
    <property type="entry name" value="Peptidase_S1_PA"/>
</dbReference>
<evidence type="ECO:0000313" key="3">
    <source>
        <dbReference type="Proteomes" id="UP001057702"/>
    </source>
</evidence>
<dbReference type="SUPFAM" id="SSF50494">
    <property type="entry name" value="Trypsin-like serine proteases"/>
    <property type="match status" value="1"/>
</dbReference>
<proteinExistence type="predicted"/>
<evidence type="ECO:0000313" key="2">
    <source>
        <dbReference type="EMBL" id="MCQ4084320.1"/>
    </source>
</evidence>
<keyword evidence="3" id="KW-1185">Reference proteome</keyword>
<dbReference type="RefSeq" id="WP_255923380.1">
    <property type="nucleotide sequence ID" value="NZ_JANFNG010000033.1"/>
</dbReference>
<evidence type="ECO:0000256" key="1">
    <source>
        <dbReference type="SAM" id="MobiDB-lite"/>
    </source>
</evidence>
<sequence>MARHKPPFRITPLRAATLGIAGAVVAGIGTFSIGNAAPAPAPSAAPAPAPAPNRSTAKPWTAEDAARFWTLQRMAQAQPLPQSRRQSSADSAPPLRSMASAASTASTASPAGTGGPSPVSTPFGGVPTVGRMYLMRGGGSYFCTASVVSSPHHDLVATAAHCLDQANPGEPIAFVPQWTKAKPQPYGIFPVDQDSSGLGRIWIDPRYYAEGRVQGDQWDVAFAELGAGSNGKQVQDVVGANALVTGGPYTYGSVRLIAYPGSASRPLTCTNATTKFTPGNVPGSFLRIACNGYSTGSSGGPFLIHVGGTRQTGDLVGLIGGWDTGGPTADVSYSSYFGSDIRRLYNAAVSGIAPVRP</sequence>
<feature type="compositionally biased region" description="Polar residues" evidence="1">
    <location>
        <begin position="76"/>
        <end position="90"/>
    </location>
</feature>
<name>A0ABT1Q668_9ACTN</name>
<dbReference type="InterPro" id="IPR043504">
    <property type="entry name" value="Peptidase_S1_PA_chymotrypsin"/>
</dbReference>
<dbReference type="EMBL" id="JANFNG010000033">
    <property type="protein sequence ID" value="MCQ4084320.1"/>
    <property type="molecule type" value="Genomic_DNA"/>
</dbReference>
<dbReference type="Pfam" id="PF13365">
    <property type="entry name" value="Trypsin_2"/>
    <property type="match status" value="1"/>
</dbReference>
<protein>
    <recommendedName>
        <fullName evidence="4">Peptidase S1 domain-containing protein</fullName>
    </recommendedName>
</protein>
<dbReference type="Proteomes" id="UP001057702">
    <property type="component" value="Unassembled WGS sequence"/>
</dbReference>
<evidence type="ECO:0008006" key="4">
    <source>
        <dbReference type="Google" id="ProtNLM"/>
    </source>
</evidence>
<feature type="region of interest" description="Disordered" evidence="1">
    <location>
        <begin position="37"/>
        <end position="57"/>
    </location>
</feature>
<feature type="compositionally biased region" description="Pro residues" evidence="1">
    <location>
        <begin position="39"/>
        <end position="51"/>
    </location>
</feature>
<organism evidence="2 3">
    <name type="scientific">Streptomyces humicola</name>
    <dbReference type="NCBI Taxonomy" id="2953240"/>
    <lineage>
        <taxon>Bacteria</taxon>
        <taxon>Bacillati</taxon>
        <taxon>Actinomycetota</taxon>
        <taxon>Actinomycetes</taxon>
        <taxon>Kitasatosporales</taxon>
        <taxon>Streptomycetaceae</taxon>
        <taxon>Streptomyces</taxon>
    </lineage>
</organism>
<reference evidence="2" key="1">
    <citation type="submission" date="2022-06" db="EMBL/GenBank/DDBJ databases">
        <title>Draft genome sequence of Streptomyces sp. RB6PN25 isolated from peat swamp forest in Thailand.</title>
        <authorList>
            <person name="Duangmal K."/>
            <person name="Klaysubun C."/>
        </authorList>
    </citation>
    <scope>NUCLEOTIDE SEQUENCE</scope>
    <source>
        <strain evidence="2">RB6PN25</strain>
    </source>
</reference>
<comment type="caution">
    <text evidence="2">The sequence shown here is derived from an EMBL/GenBank/DDBJ whole genome shotgun (WGS) entry which is preliminary data.</text>
</comment>
<dbReference type="Gene3D" id="2.40.10.10">
    <property type="entry name" value="Trypsin-like serine proteases"/>
    <property type="match status" value="2"/>
</dbReference>